<feature type="non-terminal residue" evidence="2">
    <location>
        <position position="61"/>
    </location>
</feature>
<reference evidence="2" key="1">
    <citation type="journal article" date="1993" name="Cancer Res.">
        <title>Isolation of sequences involved in kidney tumorigenesis by substractive hybridization.</title>
        <authorList>
            <person name="Austruy E."/>
            <person name="Cohen-Salmon M."/>
            <person name="Antignac C."/>
            <person name="Henry I."/>
            <person name="Van Cong N."/>
            <person name="Callen D."/>
            <person name="Brugieres L."/>
            <person name="Junien C."/>
            <person name="Jeanpierre C."/>
        </authorList>
    </citation>
    <scope>NUCLEOTIDE SEQUENCE</scope>
</reference>
<proteinExistence type="evidence at transcript level"/>
<evidence type="ECO:0000313" key="2">
    <source>
        <dbReference type="EMBL" id="CAA46627.1"/>
    </source>
</evidence>
<feature type="region of interest" description="Disordered" evidence="1">
    <location>
        <begin position="1"/>
        <end position="36"/>
    </location>
</feature>
<feature type="non-terminal residue" evidence="2">
    <location>
        <position position="1"/>
    </location>
</feature>
<accession>Q16668</accession>
<organism evidence="2">
    <name type="scientific">Homo sapiens</name>
    <name type="common">Human</name>
    <dbReference type="NCBI Taxonomy" id="9606"/>
    <lineage>
        <taxon>Eukaryota</taxon>
        <taxon>Metazoa</taxon>
        <taxon>Chordata</taxon>
        <taxon>Craniata</taxon>
        <taxon>Vertebrata</taxon>
        <taxon>Euteleostomi</taxon>
        <taxon>Mammalia</taxon>
        <taxon>Eutheria</taxon>
        <taxon>Euarchontoglires</taxon>
        <taxon>Primates</taxon>
        <taxon>Haplorrhini</taxon>
        <taxon>Catarrhini</taxon>
        <taxon>Hominidae</taxon>
        <taxon>Homo</taxon>
    </lineage>
</organism>
<dbReference type="EMBL" id="X65705">
    <property type="protein sequence ID" value="CAA46627.1"/>
    <property type="molecule type" value="mRNA"/>
</dbReference>
<dbReference type="AlphaFoldDB" id="Q16668"/>
<dbReference type="PIR" id="I38371">
    <property type="entry name" value="I38371"/>
</dbReference>
<feature type="compositionally biased region" description="Basic and acidic residues" evidence="1">
    <location>
        <begin position="16"/>
        <end position="27"/>
    </location>
</feature>
<sequence>GYIESGASFSPSAGSDGDKGLKPREEGEAPEQGHAWLPSWPQCKWVASRGCCYGSSSSWGF</sequence>
<evidence type="ECO:0000256" key="1">
    <source>
        <dbReference type="SAM" id="MobiDB-lite"/>
    </source>
</evidence>
<name>Q16668_HUMAN</name>
<protein>
    <submittedName>
        <fullName evidence="2">Potential tumor suppressor</fullName>
    </submittedName>
</protein>